<dbReference type="OrthoDB" id="10030083at2759"/>
<dbReference type="GO" id="GO:0046839">
    <property type="term" value="P:phospholipid dephosphorylation"/>
    <property type="evidence" value="ECO:0007669"/>
    <property type="project" value="TreeGrafter"/>
</dbReference>
<evidence type="ECO:0000256" key="3">
    <source>
        <dbReference type="ARBA" id="ARBA00022692"/>
    </source>
</evidence>
<keyword evidence="9" id="KW-1185">Reference proteome</keyword>
<evidence type="ECO:0000256" key="6">
    <source>
        <dbReference type="SAM" id="Phobius"/>
    </source>
</evidence>
<organism evidence="8 9">
    <name type="scientific">Micractinium conductrix</name>
    <dbReference type="NCBI Taxonomy" id="554055"/>
    <lineage>
        <taxon>Eukaryota</taxon>
        <taxon>Viridiplantae</taxon>
        <taxon>Chlorophyta</taxon>
        <taxon>core chlorophytes</taxon>
        <taxon>Trebouxiophyceae</taxon>
        <taxon>Chlorellales</taxon>
        <taxon>Chlorellaceae</taxon>
        <taxon>Chlorella clade</taxon>
        <taxon>Micractinium</taxon>
    </lineage>
</organism>
<feature type="transmembrane region" description="Helical" evidence="6">
    <location>
        <begin position="102"/>
        <end position="120"/>
    </location>
</feature>
<sequence>MGKLGDAAAPSWSALGRAHRVEYVFLAATLVLLAFSEGWHPYKRHFYTGTTADLDLWHYSYPLKANHVPAWAVPCVATLTPLAVILGCFLGGRISRVEAHHACLLVVSCVATTGLLTNWIKCHVGRPRPHFVNRCWPNGARPVFAPDGTPLCADGAINPEEGIKSFPSGHTSWSTSGLGFLTFWLLGHLHVFSHGAAMPSRFVVALCPLLGAVWIGMSRIQDYWHHVEDVCAGFSLGLLMAFCYYRQAYEGLLSQHAGTLTAALRSSGRSGVLAPSSSRFGLLYPSGGGSDGSGEELPLSVPLYADDRV</sequence>
<evidence type="ECO:0000256" key="4">
    <source>
        <dbReference type="ARBA" id="ARBA00022989"/>
    </source>
</evidence>
<dbReference type="SUPFAM" id="SSF48317">
    <property type="entry name" value="Acid phosphatase/Vanadium-dependent haloperoxidase"/>
    <property type="match status" value="1"/>
</dbReference>
<accession>A0A2P6VD87</accession>
<name>A0A2P6VD87_9CHLO</name>
<dbReference type="PANTHER" id="PTHR10165:SF35">
    <property type="entry name" value="RE23632P"/>
    <property type="match status" value="1"/>
</dbReference>
<dbReference type="CDD" id="cd03390">
    <property type="entry name" value="PAP2_containing_1_like"/>
    <property type="match status" value="1"/>
</dbReference>
<evidence type="ECO:0000259" key="7">
    <source>
        <dbReference type="SMART" id="SM00014"/>
    </source>
</evidence>
<dbReference type="GO" id="GO:0006644">
    <property type="term" value="P:phospholipid metabolic process"/>
    <property type="evidence" value="ECO:0007669"/>
    <property type="project" value="InterPro"/>
</dbReference>
<dbReference type="InterPro" id="IPR036938">
    <property type="entry name" value="PAP2/HPO_sf"/>
</dbReference>
<comment type="similarity">
    <text evidence="2">Belongs to the PA-phosphatase related phosphoesterase family.</text>
</comment>
<evidence type="ECO:0000256" key="1">
    <source>
        <dbReference type="ARBA" id="ARBA00004141"/>
    </source>
</evidence>
<dbReference type="SMART" id="SM00014">
    <property type="entry name" value="acidPPc"/>
    <property type="match status" value="1"/>
</dbReference>
<dbReference type="GO" id="GO:0008195">
    <property type="term" value="F:phosphatidate phosphatase activity"/>
    <property type="evidence" value="ECO:0007669"/>
    <property type="project" value="TreeGrafter"/>
</dbReference>
<evidence type="ECO:0000256" key="2">
    <source>
        <dbReference type="ARBA" id="ARBA00008816"/>
    </source>
</evidence>
<keyword evidence="3 6" id="KW-0812">Transmembrane</keyword>
<feature type="transmembrane region" description="Helical" evidence="6">
    <location>
        <begin position="68"/>
        <end position="90"/>
    </location>
</feature>
<protein>
    <submittedName>
        <fullName evidence="8">Lipid phosphate phosphatase chloroplastic</fullName>
    </submittedName>
</protein>
<dbReference type="STRING" id="554055.A0A2P6VD87"/>
<dbReference type="InterPro" id="IPR043216">
    <property type="entry name" value="PAP-like"/>
</dbReference>
<evidence type="ECO:0000313" key="8">
    <source>
        <dbReference type="EMBL" id="PSC72042.1"/>
    </source>
</evidence>
<comment type="caution">
    <text evidence="8">The sequence shown here is derived from an EMBL/GenBank/DDBJ whole genome shotgun (WGS) entry which is preliminary data.</text>
</comment>
<dbReference type="InterPro" id="IPR000326">
    <property type="entry name" value="PAP2/HPO"/>
</dbReference>
<gene>
    <name evidence="8" type="ORF">C2E20_4809</name>
</gene>
<reference evidence="8 9" key="1">
    <citation type="journal article" date="2018" name="Plant J.">
        <title>Genome sequences of Chlorella sorokiniana UTEX 1602 and Micractinium conductrix SAG 241.80: implications to maltose excretion by a green alga.</title>
        <authorList>
            <person name="Arriola M.B."/>
            <person name="Velmurugan N."/>
            <person name="Zhang Y."/>
            <person name="Plunkett M.H."/>
            <person name="Hondzo H."/>
            <person name="Barney B.M."/>
        </authorList>
    </citation>
    <scope>NUCLEOTIDE SEQUENCE [LARGE SCALE GENOMIC DNA]</scope>
    <source>
        <strain evidence="8 9">SAG 241.80</strain>
    </source>
</reference>
<dbReference type="EMBL" id="LHPF02000012">
    <property type="protein sequence ID" value="PSC72042.1"/>
    <property type="molecule type" value="Genomic_DNA"/>
</dbReference>
<keyword evidence="5 6" id="KW-0472">Membrane</keyword>
<evidence type="ECO:0000256" key="5">
    <source>
        <dbReference type="ARBA" id="ARBA00023136"/>
    </source>
</evidence>
<comment type="subcellular location">
    <subcellularLocation>
        <location evidence="1">Membrane</location>
        <topology evidence="1">Multi-pass membrane protein</topology>
    </subcellularLocation>
</comment>
<dbReference type="GO" id="GO:0016020">
    <property type="term" value="C:membrane"/>
    <property type="evidence" value="ECO:0007669"/>
    <property type="project" value="UniProtKB-SubCell"/>
</dbReference>
<dbReference type="Proteomes" id="UP000239649">
    <property type="component" value="Unassembled WGS sequence"/>
</dbReference>
<keyword evidence="4 6" id="KW-1133">Transmembrane helix</keyword>
<feature type="domain" description="Phosphatidic acid phosphatase type 2/haloperoxidase" evidence="7">
    <location>
        <begin position="102"/>
        <end position="245"/>
    </location>
</feature>
<proteinExistence type="inferred from homology"/>
<dbReference type="PANTHER" id="PTHR10165">
    <property type="entry name" value="LIPID PHOSPHATE PHOSPHATASE"/>
    <property type="match status" value="1"/>
</dbReference>
<evidence type="ECO:0000313" key="9">
    <source>
        <dbReference type="Proteomes" id="UP000239649"/>
    </source>
</evidence>
<dbReference type="AlphaFoldDB" id="A0A2P6VD87"/>
<dbReference type="Pfam" id="PF01569">
    <property type="entry name" value="PAP2"/>
    <property type="match status" value="1"/>
</dbReference>
<feature type="transmembrane region" description="Helical" evidence="6">
    <location>
        <begin position="21"/>
        <end position="39"/>
    </location>
</feature>
<dbReference type="Gene3D" id="1.20.144.10">
    <property type="entry name" value="Phosphatidic acid phosphatase type 2/haloperoxidase"/>
    <property type="match status" value="1"/>
</dbReference>